<dbReference type="OrthoDB" id="10418932at2759"/>
<proteinExistence type="predicted"/>
<dbReference type="Proteomes" id="UP000824540">
    <property type="component" value="Unassembled WGS sequence"/>
</dbReference>
<reference evidence="1" key="1">
    <citation type="thesis" date="2021" institute="BYU ScholarsArchive" country="Provo, UT, USA">
        <title>Applications of and Algorithms for Genome Assembly and Genomic Analyses with an Emphasis on Marine Teleosts.</title>
        <authorList>
            <person name="Pickett B.D."/>
        </authorList>
    </citation>
    <scope>NUCLEOTIDE SEQUENCE</scope>
    <source>
        <strain evidence="1">HI-2016</strain>
    </source>
</reference>
<evidence type="ECO:0000313" key="2">
    <source>
        <dbReference type="Proteomes" id="UP000824540"/>
    </source>
</evidence>
<sequence>MKELVWKLSSCSGLQLTWQQSCASVEPSQGPWGSSEPGYCKGVPAEGRVRGAAASVVIHSTEGRSRGATASVVIHSTEQVMTVKL</sequence>
<evidence type="ECO:0000313" key="1">
    <source>
        <dbReference type="EMBL" id="KAG9346269.1"/>
    </source>
</evidence>
<keyword evidence="2" id="KW-1185">Reference proteome</keyword>
<accession>A0A8T2P1R7</accession>
<gene>
    <name evidence="1" type="ORF">JZ751_008094</name>
</gene>
<organism evidence="1 2">
    <name type="scientific">Albula glossodonta</name>
    <name type="common">roundjaw bonefish</name>
    <dbReference type="NCBI Taxonomy" id="121402"/>
    <lineage>
        <taxon>Eukaryota</taxon>
        <taxon>Metazoa</taxon>
        <taxon>Chordata</taxon>
        <taxon>Craniata</taxon>
        <taxon>Vertebrata</taxon>
        <taxon>Euteleostomi</taxon>
        <taxon>Actinopterygii</taxon>
        <taxon>Neopterygii</taxon>
        <taxon>Teleostei</taxon>
        <taxon>Albuliformes</taxon>
        <taxon>Albulidae</taxon>
        <taxon>Albula</taxon>
    </lineage>
</organism>
<dbReference type="AlphaFoldDB" id="A0A8T2P1R7"/>
<protein>
    <submittedName>
        <fullName evidence="1">Uncharacterized protein</fullName>
    </submittedName>
</protein>
<comment type="caution">
    <text evidence="1">The sequence shown here is derived from an EMBL/GenBank/DDBJ whole genome shotgun (WGS) entry which is preliminary data.</text>
</comment>
<dbReference type="EMBL" id="JAFBMS010000016">
    <property type="protein sequence ID" value="KAG9346269.1"/>
    <property type="molecule type" value="Genomic_DNA"/>
</dbReference>
<name>A0A8T2P1R7_9TELE</name>